<keyword evidence="7" id="KW-0325">Glycoprotein</keyword>
<keyword evidence="3" id="KW-1003">Cell membrane</keyword>
<dbReference type="GO" id="GO:0098552">
    <property type="term" value="C:side of membrane"/>
    <property type="evidence" value="ECO:0007669"/>
    <property type="project" value="UniProtKB-KW"/>
</dbReference>
<accession>A0A4U5PC54</accession>
<feature type="signal peptide" evidence="9">
    <location>
        <begin position="1"/>
        <end position="28"/>
    </location>
</feature>
<dbReference type="InterPro" id="IPR010536">
    <property type="entry name" value="RGM_N"/>
</dbReference>
<evidence type="ECO:0000256" key="9">
    <source>
        <dbReference type="SAM" id="SignalP"/>
    </source>
</evidence>
<dbReference type="AlphaFoldDB" id="A0A4U5PC54"/>
<name>A0A4U5PC54_STECR</name>
<evidence type="ECO:0000259" key="10">
    <source>
        <dbReference type="Pfam" id="PF06534"/>
    </source>
</evidence>
<dbReference type="Pfam" id="PF06534">
    <property type="entry name" value="RGM_C"/>
    <property type="match status" value="1"/>
</dbReference>
<reference evidence="12 13" key="2">
    <citation type="journal article" date="2019" name="G3 (Bethesda)">
        <title>Hybrid Assembly of the Genome of the Entomopathogenic Nematode Steinernema carpocapsae Identifies the X-Chromosome.</title>
        <authorList>
            <person name="Serra L."/>
            <person name="Macchietto M."/>
            <person name="Macias-Munoz A."/>
            <person name="McGill C.J."/>
            <person name="Rodriguez I.M."/>
            <person name="Rodriguez B."/>
            <person name="Murad R."/>
            <person name="Mortazavi A."/>
        </authorList>
    </citation>
    <scope>NUCLEOTIDE SEQUENCE [LARGE SCALE GENOMIC DNA]</scope>
    <source>
        <strain evidence="12 13">ALL</strain>
    </source>
</reference>
<reference evidence="12 13" key="1">
    <citation type="journal article" date="2015" name="Genome Biol.">
        <title>Comparative genomics of Steinernema reveals deeply conserved gene regulatory networks.</title>
        <authorList>
            <person name="Dillman A.R."/>
            <person name="Macchietto M."/>
            <person name="Porter C.F."/>
            <person name="Rogers A."/>
            <person name="Williams B."/>
            <person name="Antoshechkin I."/>
            <person name="Lee M.M."/>
            <person name="Goodwin Z."/>
            <person name="Lu X."/>
            <person name="Lewis E.E."/>
            <person name="Goodrich-Blair H."/>
            <person name="Stock S.P."/>
            <person name="Adams B.J."/>
            <person name="Sternberg P.W."/>
            <person name="Mortazavi A."/>
        </authorList>
    </citation>
    <scope>NUCLEOTIDE SEQUENCE [LARGE SCALE GENOMIC DNA]</scope>
    <source>
        <strain evidence="12 13">ALL</strain>
    </source>
</reference>
<dbReference type="Pfam" id="PF06535">
    <property type="entry name" value="RGM_N"/>
    <property type="match status" value="1"/>
</dbReference>
<dbReference type="InterPro" id="IPR040287">
    <property type="entry name" value="RGM"/>
</dbReference>
<dbReference type="GO" id="GO:0005886">
    <property type="term" value="C:plasma membrane"/>
    <property type="evidence" value="ECO:0007669"/>
    <property type="project" value="UniProtKB-SubCell"/>
</dbReference>
<feature type="domain" description="Repulsive guidance molecule C-terminal" evidence="10">
    <location>
        <begin position="136"/>
        <end position="366"/>
    </location>
</feature>
<evidence type="ECO:0000256" key="1">
    <source>
        <dbReference type="ARBA" id="ARBA00004609"/>
    </source>
</evidence>
<dbReference type="PROSITE" id="PS51257">
    <property type="entry name" value="PROKAR_LIPOPROTEIN"/>
    <property type="match status" value="1"/>
</dbReference>
<comment type="subcellular location">
    <subcellularLocation>
        <location evidence="1">Cell membrane</location>
        <topology evidence="1">Lipid-anchor</topology>
        <topology evidence="1">GPI-anchor</topology>
    </subcellularLocation>
</comment>
<comment type="caution">
    <text evidence="12">The sequence shown here is derived from an EMBL/GenBank/DDBJ whole genome shotgun (WGS) entry which is preliminary data.</text>
</comment>
<proteinExistence type="inferred from homology"/>
<feature type="domain" description="Repulsive guidance molecule N-terminal" evidence="11">
    <location>
        <begin position="36"/>
        <end position="101"/>
    </location>
</feature>
<dbReference type="GO" id="GO:0015026">
    <property type="term" value="F:coreceptor activity"/>
    <property type="evidence" value="ECO:0007669"/>
    <property type="project" value="TreeGrafter"/>
</dbReference>
<organism evidence="12 13">
    <name type="scientific">Steinernema carpocapsae</name>
    <name type="common">Entomopathogenic nematode</name>
    <dbReference type="NCBI Taxonomy" id="34508"/>
    <lineage>
        <taxon>Eukaryota</taxon>
        <taxon>Metazoa</taxon>
        <taxon>Ecdysozoa</taxon>
        <taxon>Nematoda</taxon>
        <taxon>Chromadorea</taxon>
        <taxon>Rhabditida</taxon>
        <taxon>Tylenchina</taxon>
        <taxon>Panagrolaimomorpha</taxon>
        <taxon>Strongyloidoidea</taxon>
        <taxon>Steinernematidae</taxon>
        <taxon>Steinernema</taxon>
    </lineage>
</organism>
<evidence type="ECO:0000313" key="12">
    <source>
        <dbReference type="EMBL" id="TKR93918.1"/>
    </source>
</evidence>
<evidence type="ECO:0000256" key="8">
    <source>
        <dbReference type="ARBA" id="ARBA00023288"/>
    </source>
</evidence>
<evidence type="ECO:0000256" key="7">
    <source>
        <dbReference type="ARBA" id="ARBA00023180"/>
    </source>
</evidence>
<keyword evidence="13" id="KW-1185">Reference proteome</keyword>
<comment type="similarity">
    <text evidence="2">Belongs to the repulsive guidance molecule (RGM) family.</text>
</comment>
<evidence type="ECO:0000256" key="3">
    <source>
        <dbReference type="ARBA" id="ARBA00022475"/>
    </source>
</evidence>
<evidence type="ECO:0000256" key="6">
    <source>
        <dbReference type="ARBA" id="ARBA00023136"/>
    </source>
</evidence>
<evidence type="ECO:0000256" key="4">
    <source>
        <dbReference type="ARBA" id="ARBA00022622"/>
    </source>
</evidence>
<evidence type="ECO:0000259" key="11">
    <source>
        <dbReference type="Pfam" id="PF06535"/>
    </source>
</evidence>
<keyword evidence="8" id="KW-0449">Lipoprotein</keyword>
<protein>
    <recommendedName>
        <fullName evidence="14">Repulsive guidance molecule N-terminal domain-containing protein</fullName>
    </recommendedName>
</protein>
<evidence type="ECO:0000313" key="13">
    <source>
        <dbReference type="Proteomes" id="UP000298663"/>
    </source>
</evidence>
<gene>
    <name evidence="12" type="ORF">L596_008284</name>
</gene>
<keyword evidence="5 9" id="KW-0732">Signal</keyword>
<keyword evidence="4" id="KW-0336">GPI-anchor</keyword>
<keyword evidence="6" id="KW-0472">Membrane</keyword>
<dbReference type="GO" id="GO:0030509">
    <property type="term" value="P:BMP signaling pathway"/>
    <property type="evidence" value="ECO:0007669"/>
    <property type="project" value="TreeGrafter"/>
</dbReference>
<dbReference type="InterPro" id="IPR009496">
    <property type="entry name" value="RGM_C"/>
</dbReference>
<dbReference type="PANTHER" id="PTHR31428">
    <property type="entry name" value="RGM DOMAIN FAMILY MEMBER DRAG-1"/>
    <property type="match status" value="1"/>
</dbReference>
<dbReference type="EMBL" id="AZBU02000002">
    <property type="protein sequence ID" value="TKR93918.1"/>
    <property type="molecule type" value="Genomic_DNA"/>
</dbReference>
<dbReference type="STRING" id="34508.A0A4U5PC54"/>
<evidence type="ECO:0008006" key="14">
    <source>
        <dbReference type="Google" id="ProtNLM"/>
    </source>
</evidence>
<sequence>MRPPSASFLPILFAAVCFLFFSSCPVQATSKCRSSVMECGRLFPILKDYGEEHIRENPGYCKLLWSYHRCLNRTSSLCHGDIHFNAQLTIIWKQRKDFRCSSTPPSDDYSPSADIYRPSTSGCPFFHRIQHHSMVGFCTMFGDRHLRRFDDRTETCDVDGAFPLADNDYFVVQITQGRRGGAQPGGAISKINVIIKKANECSGQKHFEASSEDSGLSNAFTDGSDIATDPYDRRTIEIRRSNSSHVEIELRYIMTTITIRRQGPYLAVSLRLPIQLIRDQSEVENQLCFQGCLKRMPTAEALAQPHSFARCHRTVVTVPQQIALERCRSANVTDNFFDACVFDRMISGNDYLLAMAKDAQEDTERLYETYRRRFKTDRQDLSPYDSLAGQQFQDCASPEVSNSPSGASSLWRSSKRPLSVLIGLLVVRLLF</sequence>
<dbReference type="OrthoDB" id="10013795at2759"/>
<dbReference type="Proteomes" id="UP000298663">
    <property type="component" value="Unassembled WGS sequence"/>
</dbReference>
<dbReference type="Gene3D" id="3.40.1000.10">
    <property type="entry name" value="Mog1/PsbP, alpha/beta/alpha sandwich"/>
    <property type="match status" value="1"/>
</dbReference>
<evidence type="ECO:0000256" key="5">
    <source>
        <dbReference type="ARBA" id="ARBA00022729"/>
    </source>
</evidence>
<feature type="chain" id="PRO_5020654929" description="Repulsive guidance molecule N-terminal domain-containing protein" evidence="9">
    <location>
        <begin position="29"/>
        <end position="431"/>
    </location>
</feature>
<evidence type="ECO:0000256" key="2">
    <source>
        <dbReference type="ARBA" id="ARBA00005321"/>
    </source>
</evidence>
<dbReference type="PANTHER" id="PTHR31428:SF6">
    <property type="entry name" value="REPULSIVE GUIDANCE MOLECULE B HOMOLOG DRAG-1"/>
    <property type="match status" value="1"/>
</dbReference>